<reference evidence="6 7" key="1">
    <citation type="submission" date="2015-09" db="EMBL/GenBank/DDBJ databases">
        <title>A metagenomics-based metabolic model of nitrate-dependent anaerobic oxidation of methane by Methanoperedens-like archaea.</title>
        <authorList>
            <person name="Arshad A."/>
            <person name="Speth D.R."/>
            <person name="De Graaf R.M."/>
            <person name="Op Den Camp H.J."/>
            <person name="Jetten M.S."/>
            <person name="Welte C.U."/>
        </authorList>
    </citation>
    <scope>NUCLEOTIDE SEQUENCE [LARGE SCALE GENOMIC DNA]</scope>
</reference>
<dbReference type="EMBL" id="LKCM01000100">
    <property type="protein sequence ID" value="KPQ44296.1"/>
    <property type="molecule type" value="Genomic_DNA"/>
</dbReference>
<organism evidence="6 7">
    <name type="scientific">Candidatus Methanoperedens nitratireducens</name>
    <dbReference type="NCBI Taxonomy" id="1392998"/>
    <lineage>
        <taxon>Archaea</taxon>
        <taxon>Methanobacteriati</taxon>
        <taxon>Methanobacteriota</taxon>
        <taxon>Stenosarchaea group</taxon>
        <taxon>Methanomicrobia</taxon>
        <taxon>Methanosarcinales</taxon>
        <taxon>ANME-2 cluster</taxon>
        <taxon>Candidatus Methanoperedentaceae</taxon>
        <taxon>Candidatus Methanoperedens</taxon>
    </lineage>
</organism>
<dbReference type="Pfam" id="PF02662">
    <property type="entry name" value="FlpD"/>
    <property type="match status" value="1"/>
</dbReference>
<dbReference type="GO" id="GO:0051536">
    <property type="term" value="F:iron-sulfur cluster binding"/>
    <property type="evidence" value="ECO:0007669"/>
    <property type="project" value="UniProtKB-KW"/>
</dbReference>
<sequence length="155" mass="17062">MNKEQGSINSLNVSTTNGWEPKIVAFCCNWCSYGGADSAGMGRFQQPASTRIIRVMCSGRIDPLHVFNAFLEGADAVLVTGCHIGDCHYVNGNDKTKIKYKYLENVVHELGIEKERLQLNWISASEGEKFANFIRDVTAQIKKLGPSPLKPEGVA</sequence>
<dbReference type="GO" id="GO:0016491">
    <property type="term" value="F:oxidoreductase activity"/>
    <property type="evidence" value="ECO:0007669"/>
    <property type="project" value="UniProtKB-KW"/>
</dbReference>
<keyword evidence="4" id="KW-0411">Iron-sulfur</keyword>
<evidence type="ECO:0000256" key="4">
    <source>
        <dbReference type="ARBA" id="ARBA00023014"/>
    </source>
</evidence>
<proteinExistence type="predicted"/>
<dbReference type="Proteomes" id="UP000050360">
    <property type="component" value="Unassembled WGS sequence"/>
</dbReference>
<dbReference type="GO" id="GO:0046872">
    <property type="term" value="F:metal ion binding"/>
    <property type="evidence" value="ECO:0007669"/>
    <property type="project" value="UniProtKB-KW"/>
</dbReference>
<name>A0A0P8E1Z1_9EURY</name>
<evidence type="ECO:0000313" key="7">
    <source>
        <dbReference type="Proteomes" id="UP000050360"/>
    </source>
</evidence>
<evidence type="ECO:0000259" key="5">
    <source>
        <dbReference type="Pfam" id="PF02662"/>
    </source>
</evidence>
<feature type="domain" description="F420-non-reducing hydrogenase iron-sulfur subunit D" evidence="5">
    <location>
        <begin position="23"/>
        <end position="145"/>
    </location>
</feature>
<accession>A0A0P8E1Z1</accession>
<evidence type="ECO:0000256" key="3">
    <source>
        <dbReference type="ARBA" id="ARBA00023004"/>
    </source>
</evidence>
<keyword evidence="3" id="KW-0408">Iron</keyword>
<protein>
    <submittedName>
        <fullName evidence="6">Heterodisulfide reductase, subunit A/methylviologen reducing hydrogenase, subunit delta</fullName>
    </submittedName>
</protein>
<dbReference type="AlphaFoldDB" id="A0A0P8E1Z1"/>
<dbReference type="PATRIC" id="fig|1719120.3.peg.1240"/>
<evidence type="ECO:0000256" key="1">
    <source>
        <dbReference type="ARBA" id="ARBA00022723"/>
    </source>
</evidence>
<gene>
    <name evidence="6" type="ORF">MPEBLZ_01157</name>
</gene>
<evidence type="ECO:0000256" key="2">
    <source>
        <dbReference type="ARBA" id="ARBA00023002"/>
    </source>
</evidence>
<dbReference type="InterPro" id="IPR003813">
    <property type="entry name" value="MvhD/FlpD"/>
</dbReference>
<keyword evidence="1" id="KW-0479">Metal-binding</keyword>
<evidence type="ECO:0000313" key="6">
    <source>
        <dbReference type="EMBL" id="KPQ44296.1"/>
    </source>
</evidence>
<comment type="caution">
    <text evidence="6">The sequence shown here is derived from an EMBL/GenBank/DDBJ whole genome shotgun (WGS) entry which is preliminary data.</text>
</comment>
<keyword evidence="2" id="KW-0560">Oxidoreductase</keyword>